<dbReference type="PROSITE" id="PS00109">
    <property type="entry name" value="PROTEIN_KINASE_TYR"/>
    <property type="match status" value="1"/>
</dbReference>
<dbReference type="InterPro" id="IPR000719">
    <property type="entry name" value="Prot_kinase_dom"/>
</dbReference>
<dbReference type="InterPro" id="IPR011009">
    <property type="entry name" value="Kinase-like_dom_sf"/>
</dbReference>
<dbReference type="InterPro" id="IPR050117">
    <property type="entry name" value="MAPK"/>
</dbReference>
<keyword evidence="7" id="KW-0547">Nucleotide-binding</keyword>
<dbReference type="InterPro" id="IPR056002">
    <property type="entry name" value="DUF7580"/>
</dbReference>
<gene>
    <name evidence="14" type="ORF">K505DRAFT_373046</name>
</gene>
<evidence type="ECO:0000256" key="4">
    <source>
        <dbReference type="ARBA" id="ARBA00013948"/>
    </source>
</evidence>
<evidence type="ECO:0000256" key="9">
    <source>
        <dbReference type="ARBA" id="ARBA00030980"/>
    </source>
</evidence>
<reference evidence="14" key="1">
    <citation type="journal article" date="2020" name="Stud. Mycol.">
        <title>101 Dothideomycetes genomes: a test case for predicting lifestyles and emergence of pathogens.</title>
        <authorList>
            <person name="Haridas S."/>
            <person name="Albert R."/>
            <person name="Binder M."/>
            <person name="Bloem J."/>
            <person name="Labutti K."/>
            <person name="Salamov A."/>
            <person name="Andreopoulos B."/>
            <person name="Baker S."/>
            <person name="Barry K."/>
            <person name="Bills G."/>
            <person name="Bluhm B."/>
            <person name="Cannon C."/>
            <person name="Castanera R."/>
            <person name="Culley D."/>
            <person name="Daum C."/>
            <person name="Ezra D."/>
            <person name="Gonzalez J."/>
            <person name="Henrissat B."/>
            <person name="Kuo A."/>
            <person name="Liang C."/>
            <person name="Lipzen A."/>
            <person name="Lutzoni F."/>
            <person name="Magnuson J."/>
            <person name="Mondo S."/>
            <person name="Nolan M."/>
            <person name="Ohm R."/>
            <person name="Pangilinan J."/>
            <person name="Park H.-J."/>
            <person name="Ramirez L."/>
            <person name="Alfaro M."/>
            <person name="Sun H."/>
            <person name="Tritt A."/>
            <person name="Yoshinaga Y."/>
            <person name="Zwiers L.-H."/>
            <person name="Turgeon B."/>
            <person name="Goodwin S."/>
            <person name="Spatafora J."/>
            <person name="Crous P."/>
            <person name="Grigoriev I."/>
        </authorList>
    </citation>
    <scope>NUCLEOTIDE SEQUENCE</scope>
    <source>
        <strain evidence="14">CBS 109.77</strain>
    </source>
</reference>
<dbReference type="Pfam" id="PF24476">
    <property type="entry name" value="DUF7580"/>
    <property type="match status" value="1"/>
</dbReference>
<dbReference type="EMBL" id="MU001826">
    <property type="protein sequence ID" value="KAF2796627.1"/>
    <property type="molecule type" value="Genomic_DNA"/>
</dbReference>
<evidence type="ECO:0000256" key="8">
    <source>
        <dbReference type="ARBA" id="ARBA00022840"/>
    </source>
</evidence>
<dbReference type="EC" id="2.7.11.1" evidence="3"/>
<comment type="catalytic activity">
    <reaction evidence="11">
        <text>L-threonyl-[protein] + ATP = O-phospho-L-threonyl-[protein] + ADP + H(+)</text>
        <dbReference type="Rhea" id="RHEA:46608"/>
        <dbReference type="Rhea" id="RHEA-COMP:11060"/>
        <dbReference type="Rhea" id="RHEA-COMP:11605"/>
        <dbReference type="ChEBI" id="CHEBI:15378"/>
        <dbReference type="ChEBI" id="CHEBI:30013"/>
        <dbReference type="ChEBI" id="CHEBI:30616"/>
        <dbReference type="ChEBI" id="CHEBI:61977"/>
        <dbReference type="ChEBI" id="CHEBI:456216"/>
        <dbReference type="EC" id="2.7.11.1"/>
    </reaction>
</comment>
<evidence type="ECO:0000256" key="6">
    <source>
        <dbReference type="ARBA" id="ARBA00022527"/>
    </source>
</evidence>
<organism evidence="14 15">
    <name type="scientific">Melanomma pulvis-pyrius CBS 109.77</name>
    <dbReference type="NCBI Taxonomy" id="1314802"/>
    <lineage>
        <taxon>Eukaryota</taxon>
        <taxon>Fungi</taxon>
        <taxon>Dikarya</taxon>
        <taxon>Ascomycota</taxon>
        <taxon>Pezizomycotina</taxon>
        <taxon>Dothideomycetes</taxon>
        <taxon>Pleosporomycetidae</taxon>
        <taxon>Pleosporales</taxon>
        <taxon>Melanommataceae</taxon>
        <taxon>Melanomma</taxon>
    </lineage>
</organism>
<evidence type="ECO:0000256" key="3">
    <source>
        <dbReference type="ARBA" id="ARBA00012513"/>
    </source>
</evidence>
<dbReference type="PANTHER" id="PTHR24055">
    <property type="entry name" value="MITOGEN-ACTIVATED PROTEIN KINASE"/>
    <property type="match status" value="1"/>
</dbReference>
<keyword evidence="14" id="KW-0418">Kinase</keyword>
<evidence type="ECO:0000313" key="14">
    <source>
        <dbReference type="EMBL" id="KAF2796627.1"/>
    </source>
</evidence>
<evidence type="ECO:0000259" key="13">
    <source>
        <dbReference type="PROSITE" id="PS50011"/>
    </source>
</evidence>
<feature type="domain" description="Protein kinase" evidence="13">
    <location>
        <begin position="681"/>
        <end position="1026"/>
    </location>
</feature>
<evidence type="ECO:0000256" key="10">
    <source>
        <dbReference type="ARBA" id="ARBA00033194"/>
    </source>
</evidence>
<dbReference type="AlphaFoldDB" id="A0A6A6XM41"/>
<evidence type="ECO:0000256" key="2">
    <source>
        <dbReference type="ARBA" id="ARBA00011534"/>
    </source>
</evidence>
<evidence type="ECO:0000256" key="11">
    <source>
        <dbReference type="ARBA" id="ARBA00047899"/>
    </source>
</evidence>
<evidence type="ECO:0000256" key="7">
    <source>
        <dbReference type="ARBA" id="ARBA00022741"/>
    </source>
</evidence>
<evidence type="ECO:0000256" key="1">
    <source>
        <dbReference type="ARBA" id="ARBA00003747"/>
    </source>
</evidence>
<dbReference type="OrthoDB" id="5986190at2759"/>
<keyword evidence="15" id="KW-1185">Reference proteome</keyword>
<comment type="subunit">
    <text evidence="2">Component of the EKC/KEOPS complex composed of at least BUD32, CGI121, GON7, KAE1 and PCC1; the whole complex dimerizes.</text>
</comment>
<proteinExistence type="predicted"/>
<protein>
    <recommendedName>
        <fullName evidence="5">EKC/KEOPS complex subunit BUD32</fullName>
        <ecNumber evidence="3">2.7.11.1</ecNumber>
    </recommendedName>
    <alternativeName>
        <fullName evidence="9 10">Atypical Serine/threonine protein kinase BUD32</fullName>
    </alternativeName>
    <alternativeName>
        <fullName evidence="4">EKC/KEOPS complex subunit bud32</fullName>
    </alternativeName>
</protein>
<dbReference type="Gene3D" id="1.10.510.10">
    <property type="entry name" value="Transferase(Phosphotransferase) domain 1"/>
    <property type="match status" value="1"/>
</dbReference>
<evidence type="ECO:0000313" key="15">
    <source>
        <dbReference type="Proteomes" id="UP000799757"/>
    </source>
</evidence>
<comment type="catalytic activity">
    <reaction evidence="12">
        <text>L-seryl-[protein] + ATP = O-phospho-L-seryl-[protein] + ADP + H(+)</text>
        <dbReference type="Rhea" id="RHEA:17989"/>
        <dbReference type="Rhea" id="RHEA-COMP:9863"/>
        <dbReference type="Rhea" id="RHEA-COMP:11604"/>
        <dbReference type="ChEBI" id="CHEBI:15378"/>
        <dbReference type="ChEBI" id="CHEBI:29999"/>
        <dbReference type="ChEBI" id="CHEBI:30616"/>
        <dbReference type="ChEBI" id="CHEBI:83421"/>
        <dbReference type="ChEBI" id="CHEBI:456216"/>
        <dbReference type="EC" id="2.7.11.1"/>
    </reaction>
</comment>
<evidence type="ECO:0000256" key="5">
    <source>
        <dbReference type="ARBA" id="ARBA00019973"/>
    </source>
</evidence>
<accession>A0A6A6XM41</accession>
<evidence type="ECO:0000256" key="12">
    <source>
        <dbReference type="ARBA" id="ARBA00048679"/>
    </source>
</evidence>
<dbReference type="Pfam" id="PF00069">
    <property type="entry name" value="Pkinase"/>
    <property type="match status" value="1"/>
</dbReference>
<name>A0A6A6XM41_9PLEO</name>
<dbReference type="PROSITE" id="PS50011">
    <property type="entry name" value="PROTEIN_KINASE_DOM"/>
    <property type="match status" value="1"/>
</dbReference>
<keyword evidence="8" id="KW-0067">ATP-binding</keyword>
<keyword evidence="14" id="KW-0808">Transferase</keyword>
<dbReference type="GO" id="GO:0004674">
    <property type="term" value="F:protein serine/threonine kinase activity"/>
    <property type="evidence" value="ECO:0007669"/>
    <property type="project" value="UniProtKB-KW"/>
</dbReference>
<comment type="function">
    <text evidence="1">Component of the EKC/KEOPS complex that is required for the formation of a threonylcarbamoyl group on adenosine at position 37 (t(6)A37) in tRNAs that read codons beginning with adenine. The complex is probably involved in the transfer of the threonylcarbamoyl moiety of threonylcarbamoyl-AMP (TC-AMP) to the N6 group of A37. BUD32 has ATPase activity in the context of the EKC/KEOPS complex and likely plays a supporting role to the catalytic subunit KAE1. The EKC/KEOPS complex also promotes both telomere uncapping and telomere elongation. The complex is required for efficient recruitment of transcriptional coactivators.</text>
</comment>
<dbReference type="InterPro" id="IPR008266">
    <property type="entry name" value="Tyr_kinase_AS"/>
</dbReference>
<dbReference type="Proteomes" id="UP000799757">
    <property type="component" value="Unassembled WGS sequence"/>
</dbReference>
<keyword evidence="6" id="KW-0723">Serine/threonine-protein kinase</keyword>
<dbReference type="GO" id="GO:0005524">
    <property type="term" value="F:ATP binding"/>
    <property type="evidence" value="ECO:0007669"/>
    <property type="project" value="UniProtKB-KW"/>
</dbReference>
<dbReference type="SUPFAM" id="SSF56112">
    <property type="entry name" value="Protein kinase-like (PK-like)"/>
    <property type="match status" value="1"/>
</dbReference>
<dbReference type="SMART" id="SM00220">
    <property type="entry name" value="S_TKc"/>
    <property type="match status" value="1"/>
</dbReference>
<sequence>MEENDTRTEVRFRLQLLKEVLPIFIAALSMTSENDFRTLALGMLKAFGTQLGRIDALMMPGELRQVALQHSQKTSQLAHELLTHLENRLHDNVSKEYPLLHLTNYPKLTAVRHLLSRWSKEVLAAYVDFGSMNELPGILIEMISGINLVLVGIADISSTPDKSRQPGAEQDESIETTLLEEVRLAQKFCESSTQLFKFISKRIRCSAEHKIHVHLSGFGRDNCNIELLFHTCIGSEIYPGGYPVSFCKPGCVISPSDEVSDICRHVQKVRNFLKPVKMYFNEAQIRAAGTARIPAICREDIVDSFDRIIDLIKQKPDPNLLEAPIFPEAHRRRLQCLLAQSLLYLYPSPWLQNMCDLENLEVQRPGVQGGLKKPYTLCTVSPTAYSKNNGSPDFDETLYLRVFMAKFGLLLLRIQFQQSLELSADEMNREEGYEMALLRYIKQLNVDLNTPLPIQRAVNACRDFPQIIEESCSPLLRDENIKCRLTILKEILNPLTTDLLDTFRSVSEESPHLIITRKLEEKWKDIQNSTEEAFSELEALKQETVHPYKGVWVPKYELQKAWENIGLEKFFELRGITLSKQECELIKTTYLSLVSTLVTIKWHEWWRFRDLFLEDKDEHFKDSQLPIRDKSILDQYLDPQDASLFWKMQHEYIHIMLPDCECKRLLPNSNLPYLKSKQRRLGGDVNDGCGVYNETIPPLSLKFTKGGYNDTYLMVARKVINDYTMNNEEKVASLLRNSIIKHEGVVDILSMYRRDGFLDIVYPLASADLEKFMTHEMYDDYWTHTSAISRLLLAIRHLASGLKFLHDGTEDPIRRSSILCHMDFRPKNILVYLKESATGLVGFELKICDFGIAKMQPKPDHVPLVLLPTANLLGFAQTKHSKSGARRFAGTYQAPEMHYNPDQVGRKSDVWSLASISIRIFIRQIFGLEELERFDERRADLNESEDFFFSDTDPDILNDAVDAWLNDLSNPNSELSSRMVARLNSQTGIRLKDIKNIPGKISAILRKALEIKAEERSSSEEMHGALMNLWY</sequence>